<dbReference type="MEROPS" id="S09.006"/>
<keyword evidence="8" id="KW-0720">Serine protease</keyword>
<dbReference type="GO" id="GO:0005774">
    <property type="term" value="C:vacuolar membrane"/>
    <property type="evidence" value="ECO:0007669"/>
    <property type="project" value="UniProtKB-SubCell"/>
</dbReference>
<dbReference type="InParanoid" id="W4JZF1"/>
<dbReference type="InterPro" id="IPR002469">
    <property type="entry name" value="Peptidase_S9B_N"/>
</dbReference>
<keyword evidence="10 14" id="KW-1133">Transmembrane helix</keyword>
<dbReference type="EMBL" id="KI925461">
    <property type="protein sequence ID" value="ETW78834.1"/>
    <property type="molecule type" value="Genomic_DNA"/>
</dbReference>
<proteinExistence type="inferred from homology"/>
<dbReference type="SUPFAM" id="SSF53474">
    <property type="entry name" value="alpha/beta-Hydrolases"/>
    <property type="match status" value="1"/>
</dbReference>
<organism evidence="17 18">
    <name type="scientific">Heterobasidion irregulare (strain TC 32-1)</name>
    <dbReference type="NCBI Taxonomy" id="747525"/>
    <lineage>
        <taxon>Eukaryota</taxon>
        <taxon>Fungi</taxon>
        <taxon>Dikarya</taxon>
        <taxon>Basidiomycota</taxon>
        <taxon>Agaricomycotina</taxon>
        <taxon>Agaricomycetes</taxon>
        <taxon>Russulales</taxon>
        <taxon>Bondarzewiaceae</taxon>
        <taxon>Heterobasidion</taxon>
        <taxon>Heterobasidion annosum species complex</taxon>
    </lineage>
</organism>
<name>W4JZF1_HETIT</name>
<evidence type="ECO:0000256" key="11">
    <source>
        <dbReference type="ARBA" id="ARBA00023136"/>
    </source>
</evidence>
<evidence type="ECO:0000256" key="5">
    <source>
        <dbReference type="ARBA" id="ARBA00022670"/>
    </source>
</evidence>
<dbReference type="OrthoDB" id="16520at2759"/>
<dbReference type="STRING" id="747525.W4JZF1"/>
<evidence type="ECO:0000256" key="6">
    <source>
        <dbReference type="ARBA" id="ARBA00022692"/>
    </source>
</evidence>
<dbReference type="GO" id="GO:0004252">
    <property type="term" value="F:serine-type endopeptidase activity"/>
    <property type="evidence" value="ECO:0007669"/>
    <property type="project" value="InterPro"/>
</dbReference>
<reference evidence="17 18" key="1">
    <citation type="journal article" date="2012" name="New Phytol.">
        <title>Insight into trade-off between wood decay and parasitism from the genome of a fungal forest pathogen.</title>
        <authorList>
            <person name="Olson A."/>
            <person name="Aerts A."/>
            <person name="Asiegbu F."/>
            <person name="Belbahri L."/>
            <person name="Bouzid O."/>
            <person name="Broberg A."/>
            <person name="Canback B."/>
            <person name="Coutinho P.M."/>
            <person name="Cullen D."/>
            <person name="Dalman K."/>
            <person name="Deflorio G."/>
            <person name="van Diepen L.T."/>
            <person name="Dunand C."/>
            <person name="Duplessis S."/>
            <person name="Durling M."/>
            <person name="Gonthier P."/>
            <person name="Grimwood J."/>
            <person name="Fossdal C.G."/>
            <person name="Hansson D."/>
            <person name="Henrissat B."/>
            <person name="Hietala A."/>
            <person name="Himmelstrand K."/>
            <person name="Hoffmeister D."/>
            <person name="Hogberg N."/>
            <person name="James T.Y."/>
            <person name="Karlsson M."/>
            <person name="Kohler A."/>
            <person name="Kues U."/>
            <person name="Lee Y.H."/>
            <person name="Lin Y.C."/>
            <person name="Lind M."/>
            <person name="Lindquist E."/>
            <person name="Lombard V."/>
            <person name="Lucas S."/>
            <person name="Lunden K."/>
            <person name="Morin E."/>
            <person name="Murat C."/>
            <person name="Park J."/>
            <person name="Raffaello T."/>
            <person name="Rouze P."/>
            <person name="Salamov A."/>
            <person name="Schmutz J."/>
            <person name="Solheim H."/>
            <person name="Stahlberg J."/>
            <person name="Velez H."/>
            <person name="de Vries R.P."/>
            <person name="Wiebenga A."/>
            <person name="Woodward S."/>
            <person name="Yakovlev I."/>
            <person name="Garbelotto M."/>
            <person name="Martin F."/>
            <person name="Grigoriev I.V."/>
            <person name="Stenlid J."/>
        </authorList>
    </citation>
    <scope>NUCLEOTIDE SEQUENCE [LARGE SCALE GENOMIC DNA]</scope>
    <source>
        <strain evidence="17 18">TC 32-1</strain>
    </source>
</reference>
<dbReference type="GeneID" id="20671805"/>
<evidence type="ECO:0000256" key="8">
    <source>
        <dbReference type="ARBA" id="ARBA00022825"/>
    </source>
</evidence>
<feature type="region of interest" description="Disordered" evidence="13">
    <location>
        <begin position="22"/>
        <end position="67"/>
    </location>
</feature>
<dbReference type="GO" id="GO:0004177">
    <property type="term" value="F:aminopeptidase activity"/>
    <property type="evidence" value="ECO:0007669"/>
    <property type="project" value="UniProtKB-KW"/>
</dbReference>
<dbReference type="FunCoup" id="W4JZF1">
    <property type="interactions" value="122"/>
</dbReference>
<comment type="similarity">
    <text evidence="2">Belongs to the peptidase S9B family.</text>
</comment>
<dbReference type="KEGG" id="hir:HETIRDRAFT_35924"/>
<evidence type="ECO:0000256" key="7">
    <source>
        <dbReference type="ARBA" id="ARBA00022801"/>
    </source>
</evidence>
<dbReference type="InterPro" id="IPR050278">
    <property type="entry name" value="Serine_Prot_S9B/DPPIV"/>
</dbReference>
<dbReference type="PANTHER" id="PTHR11731">
    <property type="entry name" value="PROTEASE FAMILY S9B,C DIPEPTIDYL-PEPTIDASE IV-RELATED"/>
    <property type="match status" value="1"/>
</dbReference>
<dbReference type="FunFam" id="3.40.50.1820:FF:000003">
    <property type="entry name" value="Dipeptidyl peptidase 4"/>
    <property type="match status" value="1"/>
</dbReference>
<dbReference type="HOGENOM" id="CLU_006105_0_0_1"/>
<dbReference type="GO" id="GO:0008239">
    <property type="term" value="F:dipeptidyl-peptidase activity"/>
    <property type="evidence" value="ECO:0007669"/>
    <property type="project" value="TreeGrafter"/>
</dbReference>
<keyword evidence="4" id="KW-0926">Vacuole</keyword>
<evidence type="ECO:0000259" key="16">
    <source>
        <dbReference type="Pfam" id="PF00930"/>
    </source>
</evidence>
<evidence type="ECO:0000313" key="17">
    <source>
        <dbReference type="EMBL" id="ETW78834.1"/>
    </source>
</evidence>
<dbReference type="Gene3D" id="2.140.10.30">
    <property type="entry name" value="Dipeptidylpeptidase IV, N-terminal domain"/>
    <property type="match status" value="1"/>
</dbReference>
<evidence type="ECO:0000256" key="12">
    <source>
        <dbReference type="ARBA" id="ARBA00023180"/>
    </source>
</evidence>
<keyword evidence="18" id="KW-1185">Reference proteome</keyword>
<gene>
    <name evidence="17" type="ORF">HETIRDRAFT_35924</name>
</gene>
<dbReference type="Proteomes" id="UP000030671">
    <property type="component" value="Unassembled WGS sequence"/>
</dbReference>
<keyword evidence="12" id="KW-0325">Glycoprotein</keyword>
<dbReference type="Gene3D" id="3.40.50.1820">
    <property type="entry name" value="alpha/beta hydrolase"/>
    <property type="match status" value="1"/>
</dbReference>
<dbReference type="SUPFAM" id="SSF82171">
    <property type="entry name" value="DPP6 N-terminal domain-like"/>
    <property type="match status" value="1"/>
</dbReference>
<evidence type="ECO:0000256" key="13">
    <source>
        <dbReference type="SAM" id="MobiDB-lite"/>
    </source>
</evidence>
<keyword evidence="5" id="KW-0645">Protease</keyword>
<keyword evidence="9" id="KW-0735">Signal-anchor</keyword>
<evidence type="ECO:0000313" key="18">
    <source>
        <dbReference type="Proteomes" id="UP000030671"/>
    </source>
</evidence>
<evidence type="ECO:0000256" key="1">
    <source>
        <dbReference type="ARBA" id="ARBA00004576"/>
    </source>
</evidence>
<feature type="domain" description="Dipeptidylpeptidase IV N-terminal" evidence="16">
    <location>
        <begin position="203"/>
        <end position="605"/>
    </location>
</feature>
<dbReference type="AlphaFoldDB" id="W4JZF1"/>
<dbReference type="Pfam" id="PF00326">
    <property type="entry name" value="Peptidase_S9"/>
    <property type="match status" value="1"/>
</dbReference>
<evidence type="ECO:0000256" key="2">
    <source>
        <dbReference type="ARBA" id="ARBA00006150"/>
    </source>
</evidence>
<evidence type="ECO:0000256" key="9">
    <source>
        <dbReference type="ARBA" id="ARBA00022968"/>
    </source>
</evidence>
<accession>W4JZF1</accession>
<protein>
    <submittedName>
        <fullName evidence="17">Dipeptidyl aminopeptidase</fullName>
    </submittedName>
</protein>
<feature type="domain" description="Peptidase S9 prolyl oligopeptidase catalytic" evidence="15">
    <location>
        <begin position="690"/>
        <end position="890"/>
    </location>
</feature>
<keyword evidence="6 14" id="KW-0812">Transmembrane</keyword>
<evidence type="ECO:0000256" key="3">
    <source>
        <dbReference type="ARBA" id="ARBA00022438"/>
    </source>
</evidence>
<dbReference type="InterPro" id="IPR001375">
    <property type="entry name" value="Peptidase_S9_cat"/>
</dbReference>
<dbReference type="InterPro" id="IPR029058">
    <property type="entry name" value="AB_hydrolase_fold"/>
</dbReference>
<evidence type="ECO:0000259" key="15">
    <source>
        <dbReference type="Pfam" id="PF00326"/>
    </source>
</evidence>
<dbReference type="GO" id="GO:0006508">
    <property type="term" value="P:proteolysis"/>
    <property type="evidence" value="ECO:0007669"/>
    <property type="project" value="UniProtKB-KW"/>
</dbReference>
<keyword evidence="3 17" id="KW-0031">Aminopeptidase</keyword>
<dbReference type="PROSITE" id="PS00708">
    <property type="entry name" value="PRO_ENDOPEP_SER"/>
    <property type="match status" value="1"/>
</dbReference>
<comment type="subcellular location">
    <subcellularLocation>
        <location evidence="1">Vacuole membrane</location>
        <topology evidence="1">Single-pass type II membrane protein</topology>
    </subcellularLocation>
</comment>
<keyword evidence="7" id="KW-0378">Hydrolase</keyword>
<evidence type="ECO:0000256" key="10">
    <source>
        <dbReference type="ARBA" id="ARBA00022989"/>
    </source>
</evidence>
<dbReference type="GO" id="GO:0005886">
    <property type="term" value="C:plasma membrane"/>
    <property type="evidence" value="ECO:0007669"/>
    <property type="project" value="TreeGrafter"/>
</dbReference>
<dbReference type="Pfam" id="PF00930">
    <property type="entry name" value="DPPIV_N"/>
    <property type="match status" value="1"/>
</dbReference>
<dbReference type="InterPro" id="IPR002471">
    <property type="entry name" value="Pept_S9_AS"/>
</dbReference>
<sequence length="897" mass="100577">MPPSAYGPLAQEDDREDVDVASMTRASGHGLLPRPPVYYGEGPFDPPSSDDESEELLSKQEAGSDGLAERGQIMANEVGSSGLYVGRRREWSSMRWLVFSLVGLVSFAAVIGVFAGLSYKETKHIVRGNEQITMDHIFNGTFSAERASLNWVPEAGDGVFSIEQHGFITLVDLKTNTSTNLLATEDVKDEHGRRLYWSSWRLSPDMKYMLVKADTRKQWRWSSFGNYYVHNLDTNVTRPIIPPSHPPVTAYATWSPTGESIAYVVNNDLYVLEAPSASSTPIRITASGNASLFHGVPDWVYEEEVFGADYALWWSPDSSKIAYLALDETLVDEFIFPIYNPTNDANAVIPYTEQVTMKYPKPGYNNPLVSVHVFDVARYLQERAIVEDVLADEFTLELDWSGRHPKNNSIITEVTWVGNNSLLVKESNRNADVGNVVWFNLDDTRMAGKDFGRVVRKLGKGGEHGDNGWIEAEQRIYPLPSSLTGSVSAYLDIVPTKEGFNHIALFTPADSSTPIFLTSGNWEVTEGIQAVNTERRLVYFQAANPSIERHIYSVHLPTLANITASALQKEPTLLPESSSTGYYGARFSPMAGFYLLSYEGPNIPWQRVVKTNDSAFNFVLTDNVHLNETWTRFEAPIIQHSTIESDGYELNAVEIRPPHMDDSGRTKYPVLFRVYGGPGSQLVNTQFNRDWHHYVACALQYIVVTVDGRGTGMKGRKLRNPVKGNLGWWEVEDQVNAARLWASKDYVDVKRIGIWGWSYGGFMSSKIVEKDAGIHSLAMAVAPVTSWQLYDSIYTERYLNLPDLNPGGYQNASVSNVTAFSKMEYLLAHGSGDDNVHFANSAHLLDMLTKAQIRNFRFRMFTDSDHGISKRGAYRELYEYMTGFLLEKWGKGGRRRG</sequence>
<feature type="transmembrane region" description="Helical" evidence="14">
    <location>
        <begin position="96"/>
        <end position="119"/>
    </location>
</feature>
<evidence type="ECO:0000256" key="14">
    <source>
        <dbReference type="SAM" id="Phobius"/>
    </source>
</evidence>
<keyword evidence="11 14" id="KW-0472">Membrane</keyword>
<dbReference type="eggNOG" id="KOG2100">
    <property type="taxonomic scope" value="Eukaryota"/>
</dbReference>
<dbReference type="RefSeq" id="XP_009548736.1">
    <property type="nucleotide sequence ID" value="XM_009550441.1"/>
</dbReference>
<dbReference type="PANTHER" id="PTHR11731:SF200">
    <property type="entry name" value="DIPEPTIDYL PEPTIDASE 10, ISOFORM B"/>
    <property type="match status" value="1"/>
</dbReference>
<evidence type="ECO:0000256" key="4">
    <source>
        <dbReference type="ARBA" id="ARBA00022554"/>
    </source>
</evidence>